<feature type="compositionally biased region" description="Basic residues" evidence="1">
    <location>
        <begin position="63"/>
        <end position="73"/>
    </location>
</feature>
<dbReference type="Pfam" id="PF13456">
    <property type="entry name" value="RVT_3"/>
    <property type="match status" value="1"/>
</dbReference>
<dbReference type="PANTHER" id="PTHR47074">
    <property type="entry name" value="BNAC02G40300D PROTEIN"/>
    <property type="match status" value="1"/>
</dbReference>
<feature type="domain" description="RNase H type-1" evidence="2">
    <location>
        <begin position="90"/>
        <end position="212"/>
    </location>
</feature>
<keyword evidence="4" id="KW-1185">Reference proteome</keyword>
<dbReference type="InterPro" id="IPR044730">
    <property type="entry name" value="RNase_H-like_dom_plant"/>
</dbReference>
<organism evidence="3 4">
    <name type="scientific">Trifolium medium</name>
    <dbReference type="NCBI Taxonomy" id="97028"/>
    <lineage>
        <taxon>Eukaryota</taxon>
        <taxon>Viridiplantae</taxon>
        <taxon>Streptophyta</taxon>
        <taxon>Embryophyta</taxon>
        <taxon>Tracheophyta</taxon>
        <taxon>Spermatophyta</taxon>
        <taxon>Magnoliopsida</taxon>
        <taxon>eudicotyledons</taxon>
        <taxon>Gunneridae</taxon>
        <taxon>Pentapetalae</taxon>
        <taxon>rosids</taxon>
        <taxon>fabids</taxon>
        <taxon>Fabales</taxon>
        <taxon>Fabaceae</taxon>
        <taxon>Papilionoideae</taxon>
        <taxon>50 kb inversion clade</taxon>
        <taxon>NPAAA clade</taxon>
        <taxon>Hologalegina</taxon>
        <taxon>IRL clade</taxon>
        <taxon>Trifolieae</taxon>
        <taxon>Trifolium</taxon>
    </lineage>
</organism>
<dbReference type="InterPro" id="IPR052929">
    <property type="entry name" value="RNase_H-like_EbsB-rel"/>
</dbReference>
<proteinExistence type="predicted"/>
<dbReference type="GO" id="GO:0004523">
    <property type="term" value="F:RNA-DNA hybrid ribonuclease activity"/>
    <property type="evidence" value="ECO:0007669"/>
    <property type="project" value="InterPro"/>
</dbReference>
<evidence type="ECO:0000313" key="3">
    <source>
        <dbReference type="EMBL" id="MCI05439.1"/>
    </source>
</evidence>
<name>A0A392P202_9FABA</name>
<evidence type="ECO:0000313" key="4">
    <source>
        <dbReference type="Proteomes" id="UP000265520"/>
    </source>
</evidence>
<accession>A0A392P202</accession>
<dbReference type="GO" id="GO:0003676">
    <property type="term" value="F:nucleic acid binding"/>
    <property type="evidence" value="ECO:0007669"/>
    <property type="project" value="InterPro"/>
</dbReference>
<sequence>MAAIIYGIWYARNQSVFEHRELQAKNVIEQASFSITKFQLANHGEQDISNNDANHTKGGNQHNTRRKHHRHAKSNSNNWSRPPNGIIKVNSDANLSKEGRWGLGAVCRDFEGHLLAAGTWNLPGFDDPATAEACALYLAVKLAIDCCFREVSFESDNSSLNAILNDPASLPRSYLGNLAWGILCNKTQSRACNFNHIGRGANKAAHALANMAHDEPNMVWIEEPIPQLVPILILDLIH</sequence>
<reference evidence="3 4" key="1">
    <citation type="journal article" date="2018" name="Front. Plant Sci.">
        <title>Red Clover (Trifolium pratense) and Zigzag Clover (T. medium) - A Picture of Genomic Similarities and Differences.</title>
        <authorList>
            <person name="Dluhosova J."/>
            <person name="Istvanek J."/>
            <person name="Nedelnik J."/>
            <person name="Repkova J."/>
        </authorList>
    </citation>
    <scope>NUCLEOTIDE SEQUENCE [LARGE SCALE GENOMIC DNA]</scope>
    <source>
        <strain evidence="4">cv. 10/8</strain>
        <tissue evidence="3">Leaf</tissue>
    </source>
</reference>
<feature type="region of interest" description="Disordered" evidence="1">
    <location>
        <begin position="46"/>
        <end position="85"/>
    </location>
</feature>
<dbReference type="InterPro" id="IPR036397">
    <property type="entry name" value="RNaseH_sf"/>
</dbReference>
<evidence type="ECO:0000256" key="1">
    <source>
        <dbReference type="SAM" id="MobiDB-lite"/>
    </source>
</evidence>
<dbReference type="SUPFAM" id="SSF53098">
    <property type="entry name" value="Ribonuclease H-like"/>
    <property type="match status" value="1"/>
</dbReference>
<dbReference type="Gene3D" id="3.30.420.10">
    <property type="entry name" value="Ribonuclease H-like superfamily/Ribonuclease H"/>
    <property type="match status" value="1"/>
</dbReference>
<dbReference type="EMBL" id="LXQA010058675">
    <property type="protein sequence ID" value="MCI05439.1"/>
    <property type="molecule type" value="Genomic_DNA"/>
</dbReference>
<dbReference type="Proteomes" id="UP000265520">
    <property type="component" value="Unassembled WGS sequence"/>
</dbReference>
<comment type="caution">
    <text evidence="3">The sequence shown here is derived from an EMBL/GenBank/DDBJ whole genome shotgun (WGS) entry which is preliminary data.</text>
</comment>
<dbReference type="CDD" id="cd06222">
    <property type="entry name" value="RNase_H_like"/>
    <property type="match status" value="1"/>
</dbReference>
<feature type="compositionally biased region" description="Polar residues" evidence="1">
    <location>
        <begin position="47"/>
        <end position="62"/>
    </location>
</feature>
<dbReference type="InterPro" id="IPR012337">
    <property type="entry name" value="RNaseH-like_sf"/>
</dbReference>
<protein>
    <submittedName>
        <fullName evidence="3">G-box binding factor bZIP transcription factor</fullName>
    </submittedName>
</protein>
<dbReference type="PANTHER" id="PTHR47074:SF11">
    <property type="entry name" value="REVERSE TRANSCRIPTASE-LIKE PROTEIN"/>
    <property type="match status" value="1"/>
</dbReference>
<dbReference type="InterPro" id="IPR002156">
    <property type="entry name" value="RNaseH_domain"/>
</dbReference>
<evidence type="ECO:0000259" key="2">
    <source>
        <dbReference type="Pfam" id="PF13456"/>
    </source>
</evidence>
<dbReference type="AlphaFoldDB" id="A0A392P202"/>